<dbReference type="EMBL" id="FUWZ01000001">
    <property type="protein sequence ID" value="SJZ53445.1"/>
    <property type="molecule type" value="Genomic_DNA"/>
</dbReference>
<name>A0A1T4LFF3_9BACT</name>
<reference evidence="3" key="1">
    <citation type="submission" date="2017-02" db="EMBL/GenBank/DDBJ databases">
        <authorList>
            <person name="Varghese N."/>
            <person name="Submissions S."/>
        </authorList>
    </citation>
    <scope>NUCLEOTIDE SEQUENCE [LARGE SCALE GENOMIC DNA]</scope>
    <source>
        <strain evidence="3">DSM 22224</strain>
    </source>
</reference>
<dbReference type="Pfam" id="PF09411">
    <property type="entry name" value="PagL"/>
    <property type="match status" value="1"/>
</dbReference>
<dbReference type="AlphaFoldDB" id="A0A1T4LFF3"/>
<feature type="chain" id="PRO_5012707450" evidence="1">
    <location>
        <begin position="28"/>
        <end position="400"/>
    </location>
</feature>
<protein>
    <submittedName>
        <fullName evidence="2">Lipid A 3-O-deacylase (PagL)</fullName>
    </submittedName>
</protein>
<dbReference type="RefSeq" id="WP_078667288.1">
    <property type="nucleotide sequence ID" value="NZ_FUWZ01000001.1"/>
</dbReference>
<accession>A0A1T4LFF3</accession>
<organism evidence="2 3">
    <name type="scientific">Chitinophaga eiseniae</name>
    <dbReference type="NCBI Taxonomy" id="634771"/>
    <lineage>
        <taxon>Bacteria</taxon>
        <taxon>Pseudomonadati</taxon>
        <taxon>Bacteroidota</taxon>
        <taxon>Chitinophagia</taxon>
        <taxon>Chitinophagales</taxon>
        <taxon>Chitinophagaceae</taxon>
        <taxon>Chitinophaga</taxon>
    </lineage>
</organism>
<dbReference type="STRING" id="634771.SAMN04488128_101619"/>
<keyword evidence="1" id="KW-0732">Signal</keyword>
<sequence length="400" mass="44945">MLTVQTSMKFSILTTIVAVLLTGSLQAQDSTDLWSKAKANPNLGRQKFIELKLHTGGHLYNGEELSNALKHGYESVELRMAWMSTGKQEWQRALNYPSYGIGFYTGNIGDATVLGNPSGIYGFFYAPFHRRKRHHFEAGLSLGFTYDLNPYDQDKNPLNDAISSKVDVYFNVGASGVWRLSELFDFVYGVDLTHFSNGRTHTPNLGLNMAGLHAGLRVHYNTIRNIVQQQIDPHYVARIRPTYIDSPLSKLKHKQEWSLYGAFGVVQADSRYGVRAFYGTASAVLDWSYLYSHVCSFGAGLDGFYDGSLGLVYGQRYGKVSTFDKMLLGAHIGHSLHLQRFDIVTQAGTYLWRRDNEKGNWFLRVALRYNVSKYGFLQIGLKTQNGAAADWIEWGGGGRL</sequence>
<dbReference type="Gene3D" id="2.40.160.20">
    <property type="match status" value="1"/>
</dbReference>
<gene>
    <name evidence="2" type="ORF">SAMN04488128_101619</name>
</gene>
<evidence type="ECO:0000313" key="2">
    <source>
        <dbReference type="EMBL" id="SJZ53445.1"/>
    </source>
</evidence>
<dbReference type="Proteomes" id="UP000190367">
    <property type="component" value="Unassembled WGS sequence"/>
</dbReference>
<feature type="signal peptide" evidence="1">
    <location>
        <begin position="1"/>
        <end position="27"/>
    </location>
</feature>
<proteinExistence type="predicted"/>
<keyword evidence="3" id="KW-1185">Reference proteome</keyword>
<evidence type="ECO:0000256" key="1">
    <source>
        <dbReference type="SAM" id="SignalP"/>
    </source>
</evidence>
<dbReference type="OrthoDB" id="627554at2"/>
<dbReference type="InterPro" id="IPR018550">
    <property type="entry name" value="Lipid-A_deacylase-rel"/>
</dbReference>
<evidence type="ECO:0000313" key="3">
    <source>
        <dbReference type="Proteomes" id="UP000190367"/>
    </source>
</evidence>